<proteinExistence type="predicted"/>
<feature type="compositionally biased region" description="Low complexity" evidence="1">
    <location>
        <begin position="104"/>
        <end position="113"/>
    </location>
</feature>
<keyword evidence="3" id="KW-1185">Reference proteome</keyword>
<accession>A0AAN9ESB5</accession>
<dbReference type="EMBL" id="JAYKXN010000008">
    <property type="protein sequence ID" value="KAK7262832.1"/>
    <property type="molecule type" value="Genomic_DNA"/>
</dbReference>
<feature type="compositionally biased region" description="Polar residues" evidence="1">
    <location>
        <begin position="114"/>
        <end position="123"/>
    </location>
</feature>
<feature type="region of interest" description="Disordered" evidence="1">
    <location>
        <begin position="82"/>
        <end position="130"/>
    </location>
</feature>
<protein>
    <submittedName>
        <fullName evidence="2">Uncharacterized protein</fullName>
    </submittedName>
</protein>
<feature type="compositionally biased region" description="Low complexity" evidence="1">
    <location>
        <begin position="20"/>
        <end position="31"/>
    </location>
</feature>
<evidence type="ECO:0000313" key="3">
    <source>
        <dbReference type="Proteomes" id="UP001359559"/>
    </source>
</evidence>
<reference evidence="2 3" key="1">
    <citation type="submission" date="2024-01" db="EMBL/GenBank/DDBJ databases">
        <title>The genomes of 5 underutilized Papilionoideae crops provide insights into root nodulation and disease resistance.</title>
        <authorList>
            <person name="Yuan L."/>
        </authorList>
    </citation>
    <scope>NUCLEOTIDE SEQUENCE [LARGE SCALE GENOMIC DNA]</scope>
    <source>
        <strain evidence="2">LY-2023</strain>
        <tissue evidence="2">Leaf</tissue>
    </source>
</reference>
<name>A0AAN9ESB5_CLITE</name>
<dbReference type="Proteomes" id="UP001359559">
    <property type="component" value="Unassembled WGS sequence"/>
</dbReference>
<sequence>MKKEHYRSIKKESQGSSLHSPTLRLPESPSSPSLTLILCLSAHHHHASSPSSSSLSVTVSLSAETLPFLSATSKLIPLSTVHHRSATAHHRDQPRTTNYPQRGSLSSDSYRSSLACTSPTTAKRTGETKG</sequence>
<gene>
    <name evidence="2" type="ORF">RJT34_30413</name>
</gene>
<dbReference type="AlphaFoldDB" id="A0AAN9ESB5"/>
<feature type="compositionally biased region" description="Basic and acidic residues" evidence="1">
    <location>
        <begin position="1"/>
        <end position="13"/>
    </location>
</feature>
<evidence type="ECO:0000256" key="1">
    <source>
        <dbReference type="SAM" id="MobiDB-lite"/>
    </source>
</evidence>
<feature type="region of interest" description="Disordered" evidence="1">
    <location>
        <begin position="1"/>
        <end position="31"/>
    </location>
</feature>
<evidence type="ECO:0000313" key="2">
    <source>
        <dbReference type="EMBL" id="KAK7262832.1"/>
    </source>
</evidence>
<comment type="caution">
    <text evidence="2">The sequence shown here is derived from an EMBL/GenBank/DDBJ whole genome shotgun (WGS) entry which is preliminary data.</text>
</comment>
<organism evidence="2 3">
    <name type="scientific">Clitoria ternatea</name>
    <name type="common">Butterfly pea</name>
    <dbReference type="NCBI Taxonomy" id="43366"/>
    <lineage>
        <taxon>Eukaryota</taxon>
        <taxon>Viridiplantae</taxon>
        <taxon>Streptophyta</taxon>
        <taxon>Embryophyta</taxon>
        <taxon>Tracheophyta</taxon>
        <taxon>Spermatophyta</taxon>
        <taxon>Magnoliopsida</taxon>
        <taxon>eudicotyledons</taxon>
        <taxon>Gunneridae</taxon>
        <taxon>Pentapetalae</taxon>
        <taxon>rosids</taxon>
        <taxon>fabids</taxon>
        <taxon>Fabales</taxon>
        <taxon>Fabaceae</taxon>
        <taxon>Papilionoideae</taxon>
        <taxon>50 kb inversion clade</taxon>
        <taxon>NPAAA clade</taxon>
        <taxon>indigoferoid/millettioid clade</taxon>
        <taxon>Phaseoleae</taxon>
        <taxon>Clitoria</taxon>
    </lineage>
</organism>